<evidence type="ECO:0000259" key="1">
    <source>
        <dbReference type="Pfam" id="PF18765"/>
    </source>
</evidence>
<dbReference type="AlphaFoldDB" id="A0A0G0YTK6"/>
<dbReference type="SUPFAM" id="SSF81301">
    <property type="entry name" value="Nucleotidyltransferase"/>
    <property type="match status" value="1"/>
</dbReference>
<dbReference type="EMBL" id="LCCW01000050">
    <property type="protein sequence ID" value="KKS39970.1"/>
    <property type="molecule type" value="Genomic_DNA"/>
</dbReference>
<dbReference type="InterPro" id="IPR043519">
    <property type="entry name" value="NT_sf"/>
</dbReference>
<gene>
    <name evidence="2" type="ORF">UV02_C0050G0005</name>
</gene>
<dbReference type="Pfam" id="PF18765">
    <property type="entry name" value="Polbeta"/>
    <property type="match status" value="1"/>
</dbReference>
<proteinExistence type="predicted"/>
<accession>A0A0G0YTK6</accession>
<feature type="domain" description="Polymerase beta nucleotidyltransferase" evidence="1">
    <location>
        <begin position="15"/>
        <end position="116"/>
    </location>
</feature>
<name>A0A0G0YTK6_9BACT</name>
<reference evidence="2 3" key="1">
    <citation type="journal article" date="2015" name="Nature">
        <title>rRNA introns, odd ribosomes, and small enigmatic genomes across a large radiation of phyla.</title>
        <authorList>
            <person name="Brown C.T."/>
            <person name="Hug L.A."/>
            <person name="Thomas B.C."/>
            <person name="Sharon I."/>
            <person name="Castelle C.J."/>
            <person name="Singh A."/>
            <person name="Wilkins M.J."/>
            <person name="Williams K.H."/>
            <person name="Banfield J.F."/>
        </authorList>
    </citation>
    <scope>NUCLEOTIDE SEQUENCE [LARGE SCALE GENOMIC DNA]</scope>
</reference>
<dbReference type="InterPro" id="IPR041633">
    <property type="entry name" value="Polbeta"/>
</dbReference>
<dbReference type="CDD" id="cd05403">
    <property type="entry name" value="NT_KNTase_like"/>
    <property type="match status" value="1"/>
</dbReference>
<evidence type="ECO:0000313" key="3">
    <source>
        <dbReference type="Proteomes" id="UP000034516"/>
    </source>
</evidence>
<dbReference type="Proteomes" id="UP000034516">
    <property type="component" value="Unassembled WGS sequence"/>
</dbReference>
<sequence>MTKKQIKAKYKKETEKLVNILKEYQPEKIILFGSVAQDRARPDSDLDLCIIKKFRGSKLDQHQKITDLLWEHDYSYKIEPDVCIYAPEVFNRELKEFHPFIEEINNTGRILYDKDRAKAKG</sequence>
<comment type="caution">
    <text evidence="2">The sequence shown here is derived from an EMBL/GenBank/DDBJ whole genome shotgun (WGS) entry which is preliminary data.</text>
</comment>
<evidence type="ECO:0000313" key="2">
    <source>
        <dbReference type="EMBL" id="KKS39970.1"/>
    </source>
</evidence>
<protein>
    <submittedName>
        <fullName evidence="2">Polymerase beta domain protein region protein</fullName>
    </submittedName>
</protein>
<dbReference type="PANTHER" id="PTHR33933:SF1">
    <property type="entry name" value="PROTEIN ADENYLYLTRANSFERASE MNTA-RELATED"/>
    <property type="match status" value="1"/>
</dbReference>
<dbReference type="PANTHER" id="PTHR33933">
    <property type="entry name" value="NUCLEOTIDYLTRANSFERASE"/>
    <property type="match status" value="1"/>
</dbReference>
<dbReference type="InterPro" id="IPR052548">
    <property type="entry name" value="Type_VII_TA_antitoxin"/>
</dbReference>
<organism evidence="2 3">
    <name type="scientific">Candidatus Kuenenbacteria bacterium GW2011_GWA2_42_15</name>
    <dbReference type="NCBI Taxonomy" id="1618677"/>
    <lineage>
        <taxon>Bacteria</taxon>
        <taxon>Candidatus Kueneniibacteriota</taxon>
    </lineage>
</organism>
<dbReference type="Gene3D" id="3.30.460.10">
    <property type="entry name" value="Beta Polymerase, domain 2"/>
    <property type="match status" value="1"/>
</dbReference>